<name>A0A495J4S4_9SPHI</name>
<proteinExistence type="predicted"/>
<organism evidence="2 3">
    <name type="scientific">Mucilaginibacter gracilis</name>
    <dbReference type="NCBI Taxonomy" id="423350"/>
    <lineage>
        <taxon>Bacteria</taxon>
        <taxon>Pseudomonadati</taxon>
        <taxon>Bacteroidota</taxon>
        <taxon>Sphingobacteriia</taxon>
        <taxon>Sphingobacteriales</taxon>
        <taxon>Sphingobacteriaceae</taxon>
        <taxon>Mucilaginibacter</taxon>
    </lineage>
</organism>
<dbReference type="EMBL" id="RBKU01000001">
    <property type="protein sequence ID" value="RKR83957.1"/>
    <property type="molecule type" value="Genomic_DNA"/>
</dbReference>
<keyword evidence="1" id="KW-0812">Transmembrane</keyword>
<feature type="transmembrane region" description="Helical" evidence="1">
    <location>
        <begin position="15"/>
        <end position="35"/>
    </location>
</feature>
<dbReference type="RefSeq" id="WP_121199396.1">
    <property type="nucleotide sequence ID" value="NZ_RBKU01000001.1"/>
</dbReference>
<dbReference type="Proteomes" id="UP000268007">
    <property type="component" value="Unassembled WGS sequence"/>
</dbReference>
<gene>
    <name evidence="2" type="ORF">BDD43_4172</name>
</gene>
<reference evidence="2 3" key="1">
    <citation type="submission" date="2018-10" db="EMBL/GenBank/DDBJ databases">
        <title>Genomic Encyclopedia of Archaeal and Bacterial Type Strains, Phase II (KMG-II): from individual species to whole genera.</title>
        <authorList>
            <person name="Goeker M."/>
        </authorList>
    </citation>
    <scope>NUCLEOTIDE SEQUENCE [LARGE SCALE GENOMIC DNA]</scope>
    <source>
        <strain evidence="2 3">DSM 18602</strain>
    </source>
</reference>
<feature type="transmembrane region" description="Helical" evidence="1">
    <location>
        <begin position="86"/>
        <end position="109"/>
    </location>
</feature>
<keyword evidence="1" id="KW-1133">Transmembrane helix</keyword>
<evidence type="ECO:0000313" key="3">
    <source>
        <dbReference type="Proteomes" id="UP000268007"/>
    </source>
</evidence>
<keyword evidence="3" id="KW-1185">Reference proteome</keyword>
<dbReference type="AlphaFoldDB" id="A0A495J4S4"/>
<evidence type="ECO:0000313" key="2">
    <source>
        <dbReference type="EMBL" id="RKR83957.1"/>
    </source>
</evidence>
<keyword evidence="1" id="KW-0472">Membrane</keyword>
<sequence length="115" mass="13001">MKILKDGIDKNDMTAFTLLILFLSPAIIQAILTLLRINNRIRLSIGKIAIIATILNIFWIAALSYYQRKPNYITHQPPDALTGFVLILYGVAVSTIVIPIVGMAGFLIWNYKKRR</sequence>
<feature type="transmembrane region" description="Helical" evidence="1">
    <location>
        <begin position="47"/>
        <end position="66"/>
    </location>
</feature>
<comment type="caution">
    <text evidence="2">The sequence shown here is derived from an EMBL/GenBank/DDBJ whole genome shotgun (WGS) entry which is preliminary data.</text>
</comment>
<accession>A0A495J4S4</accession>
<protein>
    <submittedName>
        <fullName evidence="2">Uncharacterized protein</fullName>
    </submittedName>
</protein>
<evidence type="ECO:0000256" key="1">
    <source>
        <dbReference type="SAM" id="Phobius"/>
    </source>
</evidence>